<evidence type="ECO:0000313" key="1">
    <source>
        <dbReference type="EMBL" id="KLO39220.1"/>
    </source>
</evidence>
<gene>
    <name evidence="1" type="ORF">ABH38_02495</name>
</gene>
<evidence type="ECO:0000313" key="2">
    <source>
        <dbReference type="Proteomes" id="UP000036334"/>
    </source>
</evidence>
<comment type="caution">
    <text evidence="1">The sequence shown here is derived from an EMBL/GenBank/DDBJ whole genome shotgun (WGS) entry which is preliminary data.</text>
</comment>
<dbReference type="EMBL" id="LDPR01000001">
    <property type="protein sequence ID" value="KLO39220.1"/>
    <property type="molecule type" value="Genomic_DNA"/>
</dbReference>
<dbReference type="AlphaFoldDB" id="A0A0I9Y2E7"/>
<sequence length="65" mass="7307">MDHADGLALVLAESEFHDVVSACRVVKFTLDVRSQRKSRDFELTVRLMWPILSATTVIAPLVFCT</sequence>
<proteinExistence type="predicted"/>
<accession>A0A0I9Y2E7</accession>
<dbReference type="Proteomes" id="UP000036334">
    <property type="component" value="Unassembled WGS sequence"/>
</dbReference>
<organism evidence="1 2">
    <name type="scientific">Mycobacterium haemophilum</name>
    <dbReference type="NCBI Taxonomy" id="29311"/>
    <lineage>
        <taxon>Bacteria</taxon>
        <taxon>Bacillati</taxon>
        <taxon>Actinomycetota</taxon>
        <taxon>Actinomycetes</taxon>
        <taxon>Mycobacteriales</taxon>
        <taxon>Mycobacteriaceae</taxon>
        <taxon>Mycobacterium</taxon>
    </lineage>
</organism>
<reference evidence="1 2" key="1">
    <citation type="submission" date="2015-05" db="EMBL/GenBank/DDBJ databases">
        <title>Genome sequence of Mycobacterium haemophilum.</title>
        <authorList>
            <person name="Greninger A.L."/>
            <person name="Cunningham G."/>
            <person name="Miller S."/>
        </authorList>
    </citation>
    <scope>NUCLEOTIDE SEQUENCE [LARGE SCALE GENOMIC DNA]</scope>
    <source>
        <strain evidence="2">UC1</strain>
    </source>
</reference>
<name>A0A0I9Y2E7_9MYCO</name>
<keyword evidence="2" id="KW-1185">Reference proteome</keyword>
<protein>
    <submittedName>
        <fullName evidence="1">Uncharacterized protein</fullName>
    </submittedName>
</protein>